<dbReference type="AlphaFoldDB" id="A0A2S8PWU6"/>
<dbReference type="EMBL" id="PUWT01000056">
    <property type="protein sequence ID" value="PQQ23485.1"/>
    <property type="molecule type" value="Genomic_DNA"/>
</dbReference>
<dbReference type="Gene3D" id="3.20.20.70">
    <property type="entry name" value="Aldolase class I"/>
    <property type="match status" value="1"/>
</dbReference>
<dbReference type="SFLD" id="SFLDG01067">
    <property type="entry name" value="SPASM/twitch_domain_containing"/>
    <property type="match status" value="1"/>
</dbReference>
<dbReference type="InterPro" id="IPR030989">
    <property type="entry name" value="rSAM_SPASM_XyeB"/>
</dbReference>
<protein>
    <submittedName>
        <fullName evidence="7">XyeB family radical SAM/SPASM peptide maturase</fullName>
    </submittedName>
</protein>
<name>A0A2S8PWU6_9GAMM</name>
<keyword evidence="6" id="KW-0411">Iron-sulfur</keyword>
<dbReference type="PROSITE" id="PS51918">
    <property type="entry name" value="RADICAL_SAM"/>
    <property type="match status" value="1"/>
</dbReference>
<organism evidence="7 8">
    <name type="scientific">Photorhabdus hindustanensis</name>
    <dbReference type="NCBI Taxonomy" id="2918802"/>
    <lineage>
        <taxon>Bacteria</taxon>
        <taxon>Pseudomonadati</taxon>
        <taxon>Pseudomonadota</taxon>
        <taxon>Gammaproteobacteria</taxon>
        <taxon>Enterobacterales</taxon>
        <taxon>Morganellaceae</taxon>
        <taxon>Photorhabdus</taxon>
    </lineage>
</organism>
<dbReference type="PROSITE" id="PS01305">
    <property type="entry name" value="MOAA_NIFB_PQQE"/>
    <property type="match status" value="1"/>
</dbReference>
<keyword evidence="5" id="KW-0408">Iron</keyword>
<evidence type="ECO:0000256" key="4">
    <source>
        <dbReference type="ARBA" id="ARBA00022723"/>
    </source>
</evidence>
<dbReference type="InterPro" id="IPR023867">
    <property type="entry name" value="Sulphatase_maturase_rSAM"/>
</dbReference>
<evidence type="ECO:0000313" key="8">
    <source>
        <dbReference type="Proteomes" id="UP000239550"/>
    </source>
</evidence>
<comment type="cofactor">
    <cofactor evidence="1">
        <name>[4Fe-4S] cluster</name>
        <dbReference type="ChEBI" id="CHEBI:49883"/>
    </cofactor>
</comment>
<dbReference type="CDD" id="cd01335">
    <property type="entry name" value="Radical_SAM"/>
    <property type="match status" value="1"/>
</dbReference>
<dbReference type="GO" id="GO:0051539">
    <property type="term" value="F:4 iron, 4 sulfur cluster binding"/>
    <property type="evidence" value="ECO:0007669"/>
    <property type="project" value="UniProtKB-KW"/>
</dbReference>
<dbReference type="Pfam" id="PF04055">
    <property type="entry name" value="Radical_SAM"/>
    <property type="match status" value="1"/>
</dbReference>
<dbReference type="NCBIfam" id="TIGR04496">
    <property type="entry name" value="rSAM_XyeB"/>
    <property type="match status" value="1"/>
</dbReference>
<dbReference type="SFLD" id="SFLDG01384">
    <property type="entry name" value="thioether_bond_formation_requi"/>
    <property type="match status" value="1"/>
</dbReference>
<dbReference type="SUPFAM" id="SSF102114">
    <property type="entry name" value="Radical SAM enzymes"/>
    <property type="match status" value="1"/>
</dbReference>
<sequence>MKKIKHLEIIAKVSERCNINCTYCYVFNMGNDLAINSKPVISLKTVSNLKRFLERSLTEYNIESIQVDLHGGEPLMLNRERFSRMCEELMSGDYKGAKFSIACQTNATLIDDEWIDIFSKYNISVSVSIDGPKHINDKNRIDNKGKGTYDATVSGLFKLQSAWKDGKLPSAPGVLCVANPNSNGAEVYRHFVDVLNCKSFDFLIPDESHDNCKNPYGISDFFCSAVDEFFSDADKKIIVRYFYATIQGMLNPGIFHVAGMGKMNNDIVAFTMGSEGNIHVDDILRSSNDDIFTAIGNVNELSLNNVISSWQMQKYFEIGNDLPEECNECVWKNICGGGNHIQRYSKKDGFNRRTVFCPSVKKILSRIASHLISSGINEDFIAKNLGC</sequence>
<dbReference type="Proteomes" id="UP000239550">
    <property type="component" value="Unassembled WGS sequence"/>
</dbReference>
<dbReference type="InterPro" id="IPR000385">
    <property type="entry name" value="MoaA_NifB_PqqE_Fe-S-bd_CS"/>
</dbReference>
<comment type="caution">
    <text evidence="7">The sequence shown here is derived from an EMBL/GenBank/DDBJ whole genome shotgun (WGS) entry which is preliminary data.</text>
</comment>
<keyword evidence="4" id="KW-0479">Metal-binding</keyword>
<evidence type="ECO:0000256" key="1">
    <source>
        <dbReference type="ARBA" id="ARBA00001966"/>
    </source>
</evidence>
<dbReference type="GO" id="GO:0016491">
    <property type="term" value="F:oxidoreductase activity"/>
    <property type="evidence" value="ECO:0007669"/>
    <property type="project" value="InterPro"/>
</dbReference>
<dbReference type="PANTHER" id="PTHR43273:SF8">
    <property type="entry name" value="RADICAL SAM DOMAIN PROTEIN"/>
    <property type="match status" value="1"/>
</dbReference>
<keyword evidence="8" id="KW-1185">Reference proteome</keyword>
<evidence type="ECO:0000256" key="2">
    <source>
        <dbReference type="ARBA" id="ARBA00022485"/>
    </source>
</evidence>
<dbReference type="InterPro" id="IPR013785">
    <property type="entry name" value="Aldolase_TIM"/>
</dbReference>
<gene>
    <name evidence="7" type="primary">xyeB</name>
    <name evidence="7" type="ORF">C6H66_19295</name>
</gene>
<evidence type="ECO:0000256" key="6">
    <source>
        <dbReference type="ARBA" id="ARBA00023014"/>
    </source>
</evidence>
<dbReference type="RefSeq" id="WP_105396429.1">
    <property type="nucleotide sequence ID" value="NZ_CAWNTA010000123.1"/>
</dbReference>
<keyword evidence="3" id="KW-0949">S-adenosyl-L-methionine</keyword>
<reference evidence="7 8" key="1">
    <citation type="submission" date="2018-02" db="EMBL/GenBank/DDBJ databases">
        <title>Five New Genomes of Indian Photorhabdus Isolates TSA.</title>
        <authorList>
            <person name="Dubay B."/>
            <person name="Somvanshi V.S."/>
        </authorList>
    </citation>
    <scope>NUCLEOTIDE SEQUENCE [LARGE SCALE GENOMIC DNA]</scope>
    <source>
        <strain evidence="7 8">H1</strain>
    </source>
</reference>
<dbReference type="InterPro" id="IPR007197">
    <property type="entry name" value="rSAM"/>
</dbReference>
<evidence type="ECO:0000313" key="7">
    <source>
        <dbReference type="EMBL" id="PQQ23485.1"/>
    </source>
</evidence>
<proteinExistence type="predicted"/>
<keyword evidence="2" id="KW-0004">4Fe-4S</keyword>
<dbReference type="SFLD" id="SFLDG01072">
    <property type="entry name" value="dehydrogenase_like"/>
    <property type="match status" value="1"/>
</dbReference>
<dbReference type="SFLD" id="SFLDS00029">
    <property type="entry name" value="Radical_SAM"/>
    <property type="match status" value="1"/>
</dbReference>
<dbReference type="InterPro" id="IPR058240">
    <property type="entry name" value="rSAM_sf"/>
</dbReference>
<evidence type="ECO:0000256" key="3">
    <source>
        <dbReference type="ARBA" id="ARBA00022691"/>
    </source>
</evidence>
<dbReference type="GO" id="GO:0046872">
    <property type="term" value="F:metal ion binding"/>
    <property type="evidence" value="ECO:0007669"/>
    <property type="project" value="UniProtKB-KW"/>
</dbReference>
<dbReference type="SFLD" id="SFLDG01386">
    <property type="entry name" value="main_SPASM_domain-containing"/>
    <property type="match status" value="1"/>
</dbReference>
<accession>A0A2S8PWU6</accession>
<dbReference type="PANTHER" id="PTHR43273">
    <property type="entry name" value="ANAEROBIC SULFATASE-MATURATING ENZYME HOMOLOG ASLB-RELATED"/>
    <property type="match status" value="1"/>
</dbReference>
<evidence type="ECO:0000256" key="5">
    <source>
        <dbReference type="ARBA" id="ARBA00023004"/>
    </source>
</evidence>